<reference evidence="6 7" key="1">
    <citation type="submission" date="2019-12" db="EMBL/GenBank/DDBJ databases">
        <title>Nocardia macrotermitis sp. nov. and Nocardia aurantia sp. nov., isolated from the gut of the fungus growing-termite Macrotermes natalensis.</title>
        <authorList>
            <person name="Christine B."/>
            <person name="Rene B."/>
        </authorList>
    </citation>
    <scope>NUCLEOTIDE SEQUENCE [LARGE SCALE GENOMIC DNA]</scope>
    <source>
        <strain evidence="6 7">DSM 102126</strain>
    </source>
</reference>
<evidence type="ECO:0000256" key="3">
    <source>
        <dbReference type="ARBA" id="ARBA00022989"/>
    </source>
</evidence>
<dbReference type="GO" id="GO:0030026">
    <property type="term" value="P:intracellular manganese ion homeostasis"/>
    <property type="evidence" value="ECO:0007669"/>
    <property type="project" value="InterPro"/>
</dbReference>
<evidence type="ECO:0008006" key="8">
    <source>
        <dbReference type="Google" id="ProtNLM"/>
    </source>
</evidence>
<keyword evidence="2 5" id="KW-0812">Transmembrane</keyword>
<evidence type="ECO:0000256" key="2">
    <source>
        <dbReference type="ARBA" id="ARBA00022692"/>
    </source>
</evidence>
<organism evidence="6 7">
    <name type="scientific">Actinomadura rayongensis</name>
    <dbReference type="NCBI Taxonomy" id="1429076"/>
    <lineage>
        <taxon>Bacteria</taxon>
        <taxon>Bacillati</taxon>
        <taxon>Actinomycetota</taxon>
        <taxon>Actinomycetes</taxon>
        <taxon>Streptosporangiales</taxon>
        <taxon>Thermomonosporaceae</taxon>
        <taxon>Actinomadura</taxon>
    </lineage>
</organism>
<keyword evidence="7" id="KW-1185">Reference proteome</keyword>
<sequence length="238" mass="23606">MTQDAKVTALLARRAAQVQQGGARAAVLGVNDGLVSTLCLVLAVAGAGSGAHAVRLAGLAGLLAGAVSMAAGEWISVKAQVELFQGVLADLRDLVRDHPAVLGGKLEDTFRTAGFSPATARGAAAEVAADDERLYAASAREVVGVNPAELGSPWTAALSSFALFALGSAAPLLPWLITEGTVAVVASIGLTGLAGLAVGGVVAHSSGRAVPYGALRQLSIILLSSGVTYGAGVLFGTV</sequence>
<dbReference type="AlphaFoldDB" id="A0A6I4WA25"/>
<dbReference type="GO" id="GO:0012505">
    <property type="term" value="C:endomembrane system"/>
    <property type="evidence" value="ECO:0007669"/>
    <property type="project" value="UniProtKB-SubCell"/>
</dbReference>
<name>A0A6I4WA25_9ACTN</name>
<dbReference type="OrthoDB" id="9789677at2"/>
<accession>A0A6I4WA25</accession>
<feature type="transmembrane region" description="Helical" evidence="5">
    <location>
        <begin position="156"/>
        <end position="177"/>
    </location>
</feature>
<dbReference type="EMBL" id="WUTW01000008">
    <property type="protein sequence ID" value="MXQ67689.1"/>
    <property type="molecule type" value="Genomic_DNA"/>
</dbReference>
<comment type="subcellular location">
    <subcellularLocation>
        <location evidence="1">Endomembrane system</location>
        <topology evidence="1">Multi-pass membrane protein</topology>
    </subcellularLocation>
</comment>
<proteinExistence type="predicted"/>
<feature type="transmembrane region" description="Helical" evidence="5">
    <location>
        <begin position="183"/>
        <end position="203"/>
    </location>
</feature>
<comment type="caution">
    <text evidence="6">The sequence shown here is derived from an EMBL/GenBank/DDBJ whole genome shotgun (WGS) entry which is preliminary data.</text>
</comment>
<evidence type="ECO:0000256" key="1">
    <source>
        <dbReference type="ARBA" id="ARBA00004127"/>
    </source>
</evidence>
<evidence type="ECO:0000313" key="6">
    <source>
        <dbReference type="EMBL" id="MXQ67689.1"/>
    </source>
</evidence>
<gene>
    <name evidence="6" type="ORF">GQ466_27090</name>
</gene>
<evidence type="ECO:0000256" key="5">
    <source>
        <dbReference type="SAM" id="Phobius"/>
    </source>
</evidence>
<feature type="transmembrane region" description="Helical" evidence="5">
    <location>
        <begin position="215"/>
        <end position="235"/>
    </location>
</feature>
<dbReference type="Pfam" id="PF01988">
    <property type="entry name" value="VIT1"/>
    <property type="match status" value="1"/>
</dbReference>
<dbReference type="GO" id="GO:0005384">
    <property type="term" value="F:manganese ion transmembrane transporter activity"/>
    <property type="evidence" value="ECO:0007669"/>
    <property type="project" value="InterPro"/>
</dbReference>
<dbReference type="InterPro" id="IPR008217">
    <property type="entry name" value="Ccc1_fam"/>
</dbReference>
<evidence type="ECO:0000256" key="4">
    <source>
        <dbReference type="ARBA" id="ARBA00023136"/>
    </source>
</evidence>
<keyword evidence="4 5" id="KW-0472">Membrane</keyword>
<dbReference type="RefSeq" id="WP_161105876.1">
    <property type="nucleotide sequence ID" value="NZ_JBHLYI010000011.1"/>
</dbReference>
<dbReference type="PANTHER" id="PTHR31851">
    <property type="entry name" value="FE(2+)/MN(2+) TRANSPORTER PCL1"/>
    <property type="match status" value="1"/>
</dbReference>
<protein>
    <recommendedName>
        <fullName evidence="8">VIT family protein</fullName>
    </recommendedName>
</protein>
<keyword evidence="3 5" id="KW-1133">Transmembrane helix</keyword>
<evidence type="ECO:0000313" key="7">
    <source>
        <dbReference type="Proteomes" id="UP000431901"/>
    </source>
</evidence>
<dbReference type="Proteomes" id="UP000431901">
    <property type="component" value="Unassembled WGS sequence"/>
</dbReference>